<reference evidence="1 2" key="1">
    <citation type="submission" date="2021-07" db="EMBL/GenBank/DDBJ databases">
        <title>The Aristolochia fimbriata genome: insights into angiosperm evolution, floral development and chemical biosynthesis.</title>
        <authorList>
            <person name="Jiao Y."/>
        </authorList>
    </citation>
    <scope>NUCLEOTIDE SEQUENCE [LARGE SCALE GENOMIC DNA]</scope>
    <source>
        <strain evidence="1">IBCAS-2021</strain>
        <tissue evidence="1">Leaf</tissue>
    </source>
</reference>
<comment type="caution">
    <text evidence="1">The sequence shown here is derived from an EMBL/GenBank/DDBJ whole genome shotgun (WGS) entry which is preliminary data.</text>
</comment>
<name>A0AAV7E7G5_ARIFI</name>
<evidence type="ECO:0000313" key="2">
    <source>
        <dbReference type="Proteomes" id="UP000825729"/>
    </source>
</evidence>
<proteinExistence type="predicted"/>
<dbReference type="AlphaFoldDB" id="A0AAV7E7G5"/>
<dbReference type="EMBL" id="JAINDJ010000006">
    <property type="protein sequence ID" value="KAG9444787.1"/>
    <property type="molecule type" value="Genomic_DNA"/>
</dbReference>
<organism evidence="1 2">
    <name type="scientific">Aristolochia fimbriata</name>
    <name type="common">White veined hardy Dutchman's pipe vine</name>
    <dbReference type="NCBI Taxonomy" id="158543"/>
    <lineage>
        <taxon>Eukaryota</taxon>
        <taxon>Viridiplantae</taxon>
        <taxon>Streptophyta</taxon>
        <taxon>Embryophyta</taxon>
        <taxon>Tracheophyta</taxon>
        <taxon>Spermatophyta</taxon>
        <taxon>Magnoliopsida</taxon>
        <taxon>Magnoliidae</taxon>
        <taxon>Piperales</taxon>
        <taxon>Aristolochiaceae</taxon>
        <taxon>Aristolochia</taxon>
    </lineage>
</organism>
<gene>
    <name evidence="1" type="ORF">H6P81_016127</name>
</gene>
<protein>
    <submittedName>
        <fullName evidence="1">Uncharacterized protein</fullName>
    </submittedName>
</protein>
<accession>A0AAV7E7G5</accession>
<dbReference type="Proteomes" id="UP000825729">
    <property type="component" value="Unassembled WGS sequence"/>
</dbReference>
<sequence length="95" mass="10480">MIQSLLYEDSSRTYKRQDLPDEHSLLVDVVLSQGKLKLHRVTTADPTLPNDLHTGHLSGELLIDHSGCLETYSATLETSAFDTLESLKSDPSPSV</sequence>
<evidence type="ECO:0000313" key="1">
    <source>
        <dbReference type="EMBL" id="KAG9444787.1"/>
    </source>
</evidence>
<keyword evidence="2" id="KW-1185">Reference proteome</keyword>